<dbReference type="GO" id="GO:0000287">
    <property type="term" value="F:magnesium ion binding"/>
    <property type="evidence" value="ECO:0007669"/>
    <property type="project" value="InterPro"/>
</dbReference>
<dbReference type="InterPro" id="IPR008949">
    <property type="entry name" value="Isoprenoid_synthase_dom_sf"/>
</dbReference>
<evidence type="ECO:0000313" key="3">
    <source>
        <dbReference type="EnsemblPlants" id="KQL07885"/>
    </source>
</evidence>
<accession>K3XRN2</accession>
<dbReference type="SUPFAM" id="SSF48576">
    <property type="entry name" value="Terpenoid synthases"/>
    <property type="match status" value="1"/>
</dbReference>
<keyword evidence="1" id="KW-0479">Metal-binding</keyword>
<dbReference type="InterPro" id="IPR008930">
    <property type="entry name" value="Terpenoid_cyclase/PrenylTrfase"/>
</dbReference>
<dbReference type="HOGENOM" id="CLU_1317397_0_0_1"/>
<reference evidence="4" key="1">
    <citation type="journal article" date="2012" name="Nat. Biotechnol.">
        <title>Reference genome sequence of the model plant Setaria.</title>
        <authorList>
            <person name="Bennetzen J.L."/>
            <person name="Schmutz J."/>
            <person name="Wang H."/>
            <person name="Percifield R."/>
            <person name="Hawkins J."/>
            <person name="Pontaroli A.C."/>
            <person name="Estep M."/>
            <person name="Feng L."/>
            <person name="Vaughn J.N."/>
            <person name="Grimwood J."/>
            <person name="Jenkins J."/>
            <person name="Barry K."/>
            <person name="Lindquist E."/>
            <person name="Hellsten U."/>
            <person name="Deshpande S."/>
            <person name="Wang X."/>
            <person name="Wu X."/>
            <person name="Mitros T."/>
            <person name="Triplett J."/>
            <person name="Yang X."/>
            <person name="Ye C.Y."/>
            <person name="Mauro-Herrera M."/>
            <person name="Wang L."/>
            <person name="Li P."/>
            <person name="Sharma M."/>
            <person name="Sharma R."/>
            <person name="Ronald P.C."/>
            <person name="Panaud O."/>
            <person name="Kellogg E.A."/>
            <person name="Brutnell T.P."/>
            <person name="Doust A.N."/>
            <person name="Tuskan G.A."/>
            <person name="Rokhsar D."/>
            <person name="Devos K.M."/>
        </authorList>
    </citation>
    <scope>NUCLEOTIDE SEQUENCE [LARGE SCALE GENOMIC DNA]</scope>
    <source>
        <strain evidence="4">cv. Yugu1</strain>
    </source>
</reference>
<dbReference type="EMBL" id="AGNK02003384">
    <property type="status" value="NOT_ANNOTATED_CDS"/>
    <property type="molecule type" value="Genomic_DNA"/>
</dbReference>
<organism evidence="3 4">
    <name type="scientific">Setaria italica</name>
    <name type="common">Foxtail millet</name>
    <name type="synonym">Panicum italicum</name>
    <dbReference type="NCBI Taxonomy" id="4555"/>
    <lineage>
        <taxon>Eukaryota</taxon>
        <taxon>Viridiplantae</taxon>
        <taxon>Streptophyta</taxon>
        <taxon>Embryophyta</taxon>
        <taxon>Tracheophyta</taxon>
        <taxon>Spermatophyta</taxon>
        <taxon>Magnoliopsida</taxon>
        <taxon>Liliopsida</taxon>
        <taxon>Poales</taxon>
        <taxon>Poaceae</taxon>
        <taxon>PACMAD clade</taxon>
        <taxon>Panicoideae</taxon>
        <taxon>Panicodae</taxon>
        <taxon>Paniceae</taxon>
        <taxon>Cenchrinae</taxon>
        <taxon>Setaria</taxon>
    </lineage>
</organism>
<dbReference type="AlphaFoldDB" id="K3XRN2"/>
<dbReference type="Proteomes" id="UP000004995">
    <property type="component" value="Unassembled WGS sequence"/>
</dbReference>
<dbReference type="InParanoid" id="K3XRN2"/>
<dbReference type="EnsemblPlants" id="KQL07885">
    <property type="protein sequence ID" value="KQL07885"/>
    <property type="gene ID" value="SETIT_004576mg"/>
</dbReference>
<dbReference type="Gene3D" id="1.10.600.10">
    <property type="entry name" value="Farnesyl Diphosphate Synthase"/>
    <property type="match status" value="1"/>
</dbReference>
<dbReference type="GO" id="GO:0016114">
    <property type="term" value="P:terpenoid biosynthetic process"/>
    <property type="evidence" value="ECO:0007669"/>
    <property type="project" value="InterPro"/>
</dbReference>
<keyword evidence="4" id="KW-1185">Reference proteome</keyword>
<feature type="domain" description="Terpene synthase metal-binding" evidence="2">
    <location>
        <begin position="108"/>
        <end position="149"/>
    </location>
</feature>
<sequence>MAASKASVNQQTAGDTTAAPAAIAAVGRPFEPCVWGDFFVTYTPSTLAGMQADIYIHISARIHSEGLDVGMSNDLHIVALRFCLLRQHGFWVPSVHGFARVRSPVNTCDDMQLGKSKRDVASSLECYMKEHGMAVEDAMAALAAMVEQAGRRINQACMELGRGLLPAAQLVVNMTRMLEVYYLHGRDGLTYGRELKELITFLFLKQVPV</sequence>
<dbReference type="GO" id="GO:0010333">
    <property type="term" value="F:terpene synthase activity"/>
    <property type="evidence" value="ECO:0007669"/>
    <property type="project" value="InterPro"/>
</dbReference>
<dbReference type="STRING" id="4555.K3XRN2"/>
<evidence type="ECO:0000256" key="1">
    <source>
        <dbReference type="ARBA" id="ARBA00022723"/>
    </source>
</evidence>
<name>K3XRN2_SETIT</name>
<dbReference type="PANTHER" id="PTHR31225">
    <property type="entry name" value="OS04G0344100 PROTEIN-RELATED"/>
    <property type="match status" value="1"/>
</dbReference>
<evidence type="ECO:0000259" key="2">
    <source>
        <dbReference type="Pfam" id="PF03936"/>
    </source>
</evidence>
<dbReference type="Pfam" id="PF03936">
    <property type="entry name" value="Terpene_synth_C"/>
    <property type="match status" value="1"/>
</dbReference>
<evidence type="ECO:0000313" key="4">
    <source>
        <dbReference type="Proteomes" id="UP000004995"/>
    </source>
</evidence>
<dbReference type="InterPro" id="IPR050148">
    <property type="entry name" value="Terpene_synthase-like"/>
</dbReference>
<proteinExistence type="predicted"/>
<dbReference type="Gramene" id="KQL07885">
    <property type="protein sequence ID" value="KQL07885"/>
    <property type="gene ID" value="SETIT_004576mg"/>
</dbReference>
<dbReference type="PANTHER" id="PTHR31225:SF63">
    <property type="entry name" value="BETA-SELINENE SYNTHASE"/>
    <property type="match status" value="1"/>
</dbReference>
<protein>
    <recommendedName>
        <fullName evidence="2">Terpene synthase metal-binding domain-containing protein</fullName>
    </recommendedName>
</protein>
<dbReference type="InterPro" id="IPR005630">
    <property type="entry name" value="Terpene_synthase_metal-bd"/>
</dbReference>
<reference evidence="3" key="2">
    <citation type="submission" date="2018-08" db="UniProtKB">
        <authorList>
            <consortium name="EnsemblPlants"/>
        </authorList>
    </citation>
    <scope>IDENTIFICATION</scope>
    <source>
        <strain evidence="3">Yugu1</strain>
    </source>
</reference>
<dbReference type="SUPFAM" id="SSF48239">
    <property type="entry name" value="Terpenoid cyclases/Protein prenyltransferases"/>
    <property type="match status" value="1"/>
</dbReference>